<name>A0AAV8ZAC4_9CUCU</name>
<comment type="caution">
    <text evidence="1">The sequence shown here is derived from an EMBL/GenBank/DDBJ whole genome shotgun (WGS) entry which is preliminary data.</text>
</comment>
<proteinExistence type="predicted"/>
<evidence type="ECO:0000313" key="1">
    <source>
        <dbReference type="EMBL" id="KAJ8961161.1"/>
    </source>
</evidence>
<organism evidence="1 2">
    <name type="scientific">Aromia moschata</name>
    <dbReference type="NCBI Taxonomy" id="1265417"/>
    <lineage>
        <taxon>Eukaryota</taxon>
        <taxon>Metazoa</taxon>
        <taxon>Ecdysozoa</taxon>
        <taxon>Arthropoda</taxon>
        <taxon>Hexapoda</taxon>
        <taxon>Insecta</taxon>
        <taxon>Pterygota</taxon>
        <taxon>Neoptera</taxon>
        <taxon>Endopterygota</taxon>
        <taxon>Coleoptera</taxon>
        <taxon>Polyphaga</taxon>
        <taxon>Cucujiformia</taxon>
        <taxon>Chrysomeloidea</taxon>
        <taxon>Cerambycidae</taxon>
        <taxon>Cerambycinae</taxon>
        <taxon>Callichromatini</taxon>
        <taxon>Aromia</taxon>
    </lineage>
</organism>
<keyword evidence="2" id="KW-1185">Reference proteome</keyword>
<dbReference type="EMBL" id="JAPWTK010000006">
    <property type="protein sequence ID" value="KAJ8961161.1"/>
    <property type="molecule type" value="Genomic_DNA"/>
</dbReference>
<evidence type="ECO:0000313" key="2">
    <source>
        <dbReference type="Proteomes" id="UP001162162"/>
    </source>
</evidence>
<dbReference type="Proteomes" id="UP001162162">
    <property type="component" value="Unassembled WGS sequence"/>
</dbReference>
<gene>
    <name evidence="1" type="ORF">NQ318_008841</name>
</gene>
<accession>A0AAV8ZAC4</accession>
<dbReference type="AlphaFoldDB" id="A0AAV8ZAC4"/>
<feature type="non-terminal residue" evidence="1">
    <location>
        <position position="1"/>
    </location>
</feature>
<protein>
    <submittedName>
        <fullName evidence="1">Uncharacterized protein</fullName>
    </submittedName>
</protein>
<sequence length="85" mass="9915">CLIFCENCNTRYKLSNETGNVAPDLAVLRRRDLEGRFCFKLGHSATDNFVNPQHAYEDSVFSRAQKEESRLKMHQSAEDFIFKNR</sequence>
<reference evidence="1" key="1">
    <citation type="journal article" date="2023" name="Insect Mol. Biol.">
        <title>Genome sequencing provides insights into the evolution of gene families encoding plant cell wall-degrading enzymes in longhorned beetles.</title>
        <authorList>
            <person name="Shin N.R."/>
            <person name="Okamura Y."/>
            <person name="Kirsch R."/>
            <person name="Pauchet Y."/>
        </authorList>
    </citation>
    <scope>NUCLEOTIDE SEQUENCE</scope>
    <source>
        <strain evidence="1">AMC_N1</strain>
    </source>
</reference>